<dbReference type="Proteomes" id="UP000198757">
    <property type="component" value="Unassembled WGS sequence"/>
</dbReference>
<organism evidence="2 3">
    <name type="scientific">Niabella drilacis (strain DSM 25811 / CCM 8410 / CCUG 62505 / LMG 26954 / E90)</name>
    <dbReference type="NCBI Taxonomy" id="1285928"/>
    <lineage>
        <taxon>Bacteria</taxon>
        <taxon>Pseudomonadati</taxon>
        <taxon>Bacteroidota</taxon>
        <taxon>Chitinophagia</taxon>
        <taxon>Chitinophagales</taxon>
        <taxon>Chitinophagaceae</taxon>
        <taxon>Niabella</taxon>
    </lineage>
</organism>
<gene>
    <name evidence="2" type="ORF">SAMN04487894_106220</name>
</gene>
<dbReference type="EMBL" id="FMZO01000006">
    <property type="protein sequence ID" value="SDD15933.1"/>
    <property type="molecule type" value="Genomic_DNA"/>
</dbReference>
<keyword evidence="3" id="KW-1185">Reference proteome</keyword>
<evidence type="ECO:0000313" key="3">
    <source>
        <dbReference type="Proteomes" id="UP000198757"/>
    </source>
</evidence>
<protein>
    <submittedName>
        <fullName evidence="2">Uncharacterized protein</fullName>
    </submittedName>
</protein>
<name>A0A1G6SGM7_NIADE</name>
<accession>A0A1G6SGM7</accession>
<keyword evidence="1" id="KW-0812">Transmembrane</keyword>
<reference evidence="3" key="1">
    <citation type="submission" date="2016-10" db="EMBL/GenBank/DDBJ databases">
        <authorList>
            <person name="Varghese N."/>
            <person name="Submissions S."/>
        </authorList>
    </citation>
    <scope>NUCLEOTIDE SEQUENCE [LARGE SCALE GENOMIC DNA]</scope>
    <source>
        <strain evidence="3">DSM 25811 / CCM 8410 / LMG 26954 / E90</strain>
    </source>
</reference>
<dbReference type="STRING" id="1285928.SAMN04487894_106220"/>
<feature type="transmembrane region" description="Helical" evidence="1">
    <location>
        <begin position="42"/>
        <end position="64"/>
    </location>
</feature>
<sequence>MMAELGLFLIIAGPIVGGIILLVGIIQLFGNAESATQGRKKALIGLITIVASVLVGFSICSIAPSGGFH</sequence>
<feature type="transmembrane region" description="Helical" evidence="1">
    <location>
        <begin position="6"/>
        <end position="30"/>
    </location>
</feature>
<keyword evidence="1" id="KW-1133">Transmembrane helix</keyword>
<proteinExistence type="predicted"/>
<keyword evidence="1" id="KW-0472">Membrane</keyword>
<dbReference type="AlphaFoldDB" id="A0A1G6SGM7"/>
<evidence type="ECO:0000256" key="1">
    <source>
        <dbReference type="SAM" id="Phobius"/>
    </source>
</evidence>
<evidence type="ECO:0000313" key="2">
    <source>
        <dbReference type="EMBL" id="SDD15933.1"/>
    </source>
</evidence>
<dbReference type="RefSeq" id="WP_090390539.1">
    <property type="nucleotide sequence ID" value="NZ_FMZO01000006.1"/>
</dbReference>